<reference evidence="1" key="2">
    <citation type="submission" date="2025-09" db="UniProtKB">
        <authorList>
            <consortium name="Ensembl"/>
        </authorList>
    </citation>
    <scope>IDENTIFICATION</scope>
</reference>
<keyword evidence="2" id="KW-1185">Reference proteome</keyword>
<protein>
    <submittedName>
        <fullName evidence="1">Uncharacterized protein</fullName>
    </submittedName>
</protein>
<sequence length="86" mass="9529">MPYSRATLANVAVLLASVKKCPECVCNSPYVPIRHQQAPNMLSCYLDEDHRMDSILITAIHPSWAKADPTARSMKGCRVLRSSPCL</sequence>
<evidence type="ECO:0000313" key="1">
    <source>
        <dbReference type="Ensembl" id="ENSPKIP00000014221.1"/>
    </source>
</evidence>
<evidence type="ECO:0000313" key="2">
    <source>
        <dbReference type="Proteomes" id="UP000261540"/>
    </source>
</evidence>
<reference evidence="1" key="1">
    <citation type="submission" date="2025-08" db="UniProtKB">
        <authorList>
            <consortium name="Ensembl"/>
        </authorList>
    </citation>
    <scope>IDENTIFICATION</scope>
</reference>
<dbReference type="Ensembl" id="ENSPKIT00000038660.1">
    <property type="protein sequence ID" value="ENSPKIP00000014221.1"/>
    <property type="gene ID" value="ENSPKIG00000001366.1"/>
</dbReference>
<organism evidence="1 2">
    <name type="scientific">Paramormyrops kingsleyae</name>
    <dbReference type="NCBI Taxonomy" id="1676925"/>
    <lineage>
        <taxon>Eukaryota</taxon>
        <taxon>Metazoa</taxon>
        <taxon>Chordata</taxon>
        <taxon>Craniata</taxon>
        <taxon>Vertebrata</taxon>
        <taxon>Euteleostomi</taxon>
        <taxon>Actinopterygii</taxon>
        <taxon>Neopterygii</taxon>
        <taxon>Teleostei</taxon>
        <taxon>Osteoglossocephala</taxon>
        <taxon>Osteoglossomorpha</taxon>
        <taxon>Osteoglossiformes</taxon>
        <taxon>Mormyridae</taxon>
        <taxon>Paramormyrops</taxon>
    </lineage>
</organism>
<name>A0A3B3R999_9TELE</name>
<dbReference type="AlphaFoldDB" id="A0A3B3R999"/>
<dbReference type="Proteomes" id="UP000261540">
    <property type="component" value="Unplaced"/>
</dbReference>
<accession>A0A3B3R999</accession>
<proteinExistence type="predicted"/>